<evidence type="ECO:0000313" key="10">
    <source>
        <dbReference type="Proteomes" id="UP000240708"/>
    </source>
</evidence>
<dbReference type="OrthoDB" id="621570at2"/>
<dbReference type="InterPro" id="IPR012944">
    <property type="entry name" value="SusD_RagB_dom"/>
</dbReference>
<evidence type="ECO:0000313" key="9">
    <source>
        <dbReference type="EMBL" id="PSL01749.1"/>
    </source>
</evidence>
<keyword evidence="4" id="KW-0472">Membrane</keyword>
<dbReference type="SUPFAM" id="SSF48452">
    <property type="entry name" value="TPR-like"/>
    <property type="match status" value="1"/>
</dbReference>
<reference evidence="9 10" key="1">
    <citation type="submission" date="2018-03" db="EMBL/GenBank/DDBJ databases">
        <title>Genomic Encyclopedia of Archaeal and Bacterial Type Strains, Phase II (KMG-II): from individual species to whole genera.</title>
        <authorList>
            <person name="Goeker M."/>
        </authorList>
    </citation>
    <scope>NUCLEOTIDE SEQUENCE [LARGE SCALE GENOMIC DNA]</scope>
    <source>
        <strain evidence="9 10">DSM 28057</strain>
    </source>
</reference>
<feature type="chain" id="PRO_5015188061" evidence="6">
    <location>
        <begin position="25"/>
        <end position="513"/>
    </location>
</feature>
<evidence type="ECO:0000259" key="7">
    <source>
        <dbReference type="Pfam" id="PF07980"/>
    </source>
</evidence>
<dbReference type="CDD" id="cd08977">
    <property type="entry name" value="SusD"/>
    <property type="match status" value="1"/>
</dbReference>
<name>A0A2P8DWZ3_9BACT</name>
<evidence type="ECO:0000256" key="1">
    <source>
        <dbReference type="ARBA" id="ARBA00004442"/>
    </source>
</evidence>
<dbReference type="InterPro" id="IPR011990">
    <property type="entry name" value="TPR-like_helical_dom_sf"/>
</dbReference>
<keyword evidence="3 6" id="KW-0732">Signal</keyword>
<keyword evidence="5" id="KW-0998">Cell outer membrane</keyword>
<gene>
    <name evidence="9" type="ORF">CLV48_11292</name>
</gene>
<organism evidence="9 10">
    <name type="scientific">Cecembia rubra</name>
    <dbReference type="NCBI Taxonomy" id="1485585"/>
    <lineage>
        <taxon>Bacteria</taxon>
        <taxon>Pseudomonadati</taxon>
        <taxon>Bacteroidota</taxon>
        <taxon>Cytophagia</taxon>
        <taxon>Cytophagales</taxon>
        <taxon>Cyclobacteriaceae</taxon>
        <taxon>Cecembia</taxon>
    </lineage>
</organism>
<comment type="subcellular location">
    <subcellularLocation>
        <location evidence="1">Cell outer membrane</location>
    </subcellularLocation>
</comment>
<sequence length="513" mass="56111">MKMKKYIVKYALGLLIGFGTLVSSCDLNVDPRQSIDASQALDTPDGVEAAVNSVYARLRQTTNYGRNLLALSDALADVGRTTSNSGRLIQENNNQPNAHFNSIPGSGLSFWQNSYFAINEANLILDAISTGVTGASAAQLARWEGELKFLRALYYFDLVKVYAYIPTAIYQPGVVDEGGVPMPLEGSITSDIAFTRNSPRSTIQQNYTQIVADLNDAIRLLGTSSRAGVQFASVGAAQGLLARVYLYMGQWQNAVTASTAALASNAGTVLSGQAYIDGWRASIHPESMFEVRFQIAGESIGVNESLQSSYTVLLNLSNKNAQGGWGDFVPNQTVLNFFGLAPRQIGEPATNNNNWDVTRNSDVRAHLYTTGSTVRGARNIECIKFISKAGFAYGDNVPVIRKSEMRLIRAEANYQLGNTGDALTELNAFKGLRGLPAVTLTGEAILEEILLERFKEFAFEGHRFFDLKRYGRSIDKRYLAGGSIINFDDFRILPPLPQREVDGNVNLNQNRGY</sequence>
<evidence type="ECO:0000256" key="3">
    <source>
        <dbReference type="ARBA" id="ARBA00022729"/>
    </source>
</evidence>
<accession>A0A2P8DWZ3</accession>
<evidence type="ECO:0000256" key="5">
    <source>
        <dbReference type="ARBA" id="ARBA00023237"/>
    </source>
</evidence>
<evidence type="ECO:0000259" key="8">
    <source>
        <dbReference type="Pfam" id="PF14322"/>
    </source>
</evidence>
<dbReference type="Pfam" id="PF14322">
    <property type="entry name" value="SusD-like_3"/>
    <property type="match status" value="1"/>
</dbReference>
<protein>
    <submittedName>
        <fullName evidence="9">SusD-like starch-binding protein associating with outer membrane</fullName>
    </submittedName>
</protein>
<dbReference type="PROSITE" id="PS51257">
    <property type="entry name" value="PROKAR_LIPOPROTEIN"/>
    <property type="match status" value="1"/>
</dbReference>
<feature type="domain" description="RagB/SusD" evidence="7">
    <location>
        <begin position="392"/>
        <end position="513"/>
    </location>
</feature>
<dbReference type="InterPro" id="IPR033985">
    <property type="entry name" value="SusD-like_N"/>
</dbReference>
<comment type="caution">
    <text evidence="9">The sequence shown here is derived from an EMBL/GenBank/DDBJ whole genome shotgun (WGS) entry which is preliminary data.</text>
</comment>
<dbReference type="EMBL" id="PYGF01000012">
    <property type="protein sequence ID" value="PSL01749.1"/>
    <property type="molecule type" value="Genomic_DNA"/>
</dbReference>
<dbReference type="RefSeq" id="WP_106568579.1">
    <property type="nucleotide sequence ID" value="NZ_PYGF01000012.1"/>
</dbReference>
<feature type="domain" description="SusD-like N-terminal" evidence="8">
    <location>
        <begin position="47"/>
        <end position="246"/>
    </location>
</feature>
<feature type="signal peptide" evidence="6">
    <location>
        <begin position="1"/>
        <end position="24"/>
    </location>
</feature>
<evidence type="ECO:0000256" key="6">
    <source>
        <dbReference type="SAM" id="SignalP"/>
    </source>
</evidence>
<dbReference type="AlphaFoldDB" id="A0A2P8DWZ3"/>
<proteinExistence type="inferred from homology"/>
<evidence type="ECO:0000256" key="4">
    <source>
        <dbReference type="ARBA" id="ARBA00023136"/>
    </source>
</evidence>
<dbReference type="GO" id="GO:0009279">
    <property type="term" value="C:cell outer membrane"/>
    <property type="evidence" value="ECO:0007669"/>
    <property type="project" value="UniProtKB-SubCell"/>
</dbReference>
<comment type="similarity">
    <text evidence="2">Belongs to the SusD family.</text>
</comment>
<dbReference type="Pfam" id="PF07980">
    <property type="entry name" value="SusD_RagB"/>
    <property type="match status" value="1"/>
</dbReference>
<dbReference type="Gene3D" id="1.25.40.390">
    <property type="match status" value="1"/>
</dbReference>
<keyword evidence="10" id="KW-1185">Reference proteome</keyword>
<dbReference type="Proteomes" id="UP000240708">
    <property type="component" value="Unassembled WGS sequence"/>
</dbReference>
<evidence type="ECO:0000256" key="2">
    <source>
        <dbReference type="ARBA" id="ARBA00006275"/>
    </source>
</evidence>